<name>A0A0H5SI25_HERHM</name>
<dbReference type="InterPro" id="IPR033132">
    <property type="entry name" value="GH_1_N_CS"/>
</dbReference>
<evidence type="ECO:0000256" key="9">
    <source>
        <dbReference type="PIRSR" id="PIRSR617736-1"/>
    </source>
</evidence>
<evidence type="ECO:0000256" key="6">
    <source>
        <dbReference type="ARBA" id="ARBA00023277"/>
    </source>
</evidence>
<feature type="binding site" evidence="10">
    <location>
        <begin position="411"/>
        <end position="412"/>
    </location>
    <ligand>
        <name>substrate</name>
    </ligand>
</feature>
<comment type="catalytic activity">
    <reaction evidence="1 11">
        <text>Hydrolysis of terminal, non-reducing beta-D-glucosyl residues with release of beta-D-glucose.</text>
        <dbReference type="EC" id="3.2.1.21"/>
    </reaction>
</comment>
<dbReference type="RefSeq" id="WP_103203219.1">
    <property type="nucleotide sequence ID" value="NZ_CVTD020000022.1"/>
</dbReference>
<dbReference type="GO" id="GO:0005829">
    <property type="term" value="C:cytosol"/>
    <property type="evidence" value="ECO:0007669"/>
    <property type="project" value="TreeGrafter"/>
</dbReference>
<feature type="binding site" evidence="10">
    <location>
        <position position="118"/>
    </location>
    <ligand>
        <name>substrate</name>
    </ligand>
</feature>
<evidence type="ECO:0000256" key="10">
    <source>
        <dbReference type="PIRSR" id="PIRSR617736-2"/>
    </source>
</evidence>
<organism evidence="12 13">
    <name type="scientific">Herbinix hemicellulosilytica</name>
    <dbReference type="NCBI Taxonomy" id="1564487"/>
    <lineage>
        <taxon>Bacteria</taxon>
        <taxon>Bacillati</taxon>
        <taxon>Bacillota</taxon>
        <taxon>Clostridia</taxon>
        <taxon>Lachnospirales</taxon>
        <taxon>Lachnospiraceae</taxon>
        <taxon>Herbinix</taxon>
    </lineage>
</organism>
<accession>A0A0H5SI25</accession>
<dbReference type="Proteomes" id="UP000236497">
    <property type="component" value="Unassembled WGS sequence"/>
</dbReference>
<dbReference type="PANTHER" id="PTHR10353:SF36">
    <property type="entry name" value="LP05116P"/>
    <property type="match status" value="1"/>
</dbReference>
<evidence type="ECO:0000313" key="13">
    <source>
        <dbReference type="Proteomes" id="UP000236497"/>
    </source>
</evidence>
<feature type="binding site" evidence="10">
    <location>
        <position position="302"/>
    </location>
    <ligand>
        <name>substrate</name>
    </ligand>
</feature>
<dbReference type="EC" id="3.2.1.21" evidence="3 11"/>
<keyword evidence="4 11" id="KW-0378">Hydrolase</keyword>
<dbReference type="PANTHER" id="PTHR10353">
    <property type="entry name" value="GLYCOSYL HYDROLASE"/>
    <property type="match status" value="1"/>
</dbReference>
<dbReference type="AlphaFoldDB" id="A0A0H5SI25"/>
<dbReference type="InterPro" id="IPR017736">
    <property type="entry name" value="Glyco_hydro_1_beta-glucosidase"/>
</dbReference>
<evidence type="ECO:0000256" key="4">
    <source>
        <dbReference type="ARBA" id="ARBA00022801"/>
    </source>
</evidence>
<dbReference type="PROSITE" id="PS00653">
    <property type="entry name" value="GLYCOSYL_HYDROL_F1_2"/>
    <property type="match status" value="1"/>
</dbReference>
<dbReference type="SUPFAM" id="SSF51445">
    <property type="entry name" value="(Trans)glycosidases"/>
    <property type="match status" value="1"/>
</dbReference>
<dbReference type="OrthoDB" id="2339329at2"/>
<keyword evidence="7 11" id="KW-0326">Glycosidase</keyword>
<proteinExistence type="inferred from homology"/>
<dbReference type="EMBL" id="CVTD020000022">
    <property type="protein sequence ID" value="CRZ35124.1"/>
    <property type="molecule type" value="Genomic_DNA"/>
</dbReference>
<feature type="binding site" evidence="10">
    <location>
        <position position="17"/>
    </location>
    <ligand>
        <name>substrate</name>
    </ligand>
</feature>
<keyword evidence="13" id="KW-1185">Reference proteome</keyword>
<feature type="active site" description="Nucleophile" evidence="9">
    <location>
        <position position="357"/>
    </location>
</feature>
<keyword evidence="8" id="KW-0624">Polysaccharide degradation</keyword>
<evidence type="ECO:0000313" key="12">
    <source>
        <dbReference type="EMBL" id="CRZ35124.1"/>
    </source>
</evidence>
<dbReference type="Pfam" id="PF00232">
    <property type="entry name" value="Glyco_hydro_1"/>
    <property type="match status" value="1"/>
</dbReference>
<reference evidence="12 13" key="1">
    <citation type="submission" date="2015-06" db="EMBL/GenBank/DDBJ databases">
        <authorList>
            <person name="Wibberg Daniel"/>
        </authorList>
    </citation>
    <scope>NUCLEOTIDE SEQUENCE [LARGE SCALE GENOMIC DNA]</scope>
    <source>
        <strain evidence="12 13">T3/55T</strain>
    </source>
</reference>
<dbReference type="FunFam" id="3.20.20.80:FF:000004">
    <property type="entry name" value="Beta-glucosidase 6-phospho-beta-glucosidase"/>
    <property type="match status" value="1"/>
</dbReference>
<feature type="active site" description="Proton donor" evidence="9">
    <location>
        <position position="163"/>
    </location>
</feature>
<dbReference type="Gene3D" id="3.20.20.80">
    <property type="entry name" value="Glycosidases"/>
    <property type="match status" value="1"/>
</dbReference>
<sequence length="452" mass="51647">MSFPKKFFWGAASASYQIEGAAFEDGRSLSVWDTFSHTAGKVKNGDTGDIACDHYHRFREDVALMKELGLKAYRFSISWPRVLPDGTGKVNEAGIKFYSDLVDELLKAGIEPFITLFHWDLPKAIYDRGGWRNREIADWFAEYTKVIVDALSDRVRFWMTLNEPLCHIMLGHHTGHHAPGEKASDKEIVQMIHHMNLAHGKAVKIIRNYAKTPAVIGFVPNPSTGIPLTDTKEDIEAAKAYTYSGAARGLFSNGWWLDPILLGKYPKDGIEAMGEDFPADVIKEGDMEIISQKLDFLGLNLYFGTFISHDKSGGFYEVPKKPGYPINALKWPVTPQIMYYMPKFLYEKYNLPIIIAENGISLPDWVSLDGKVHDPNRIDYMHRYLRELKRASEEGVDIRGYFAWSILDNYEWAEGYNERFGLIYVDYETQKRIPKDSFYWYKDVIASNGANL</sequence>
<keyword evidence="5" id="KW-0136">Cellulose degradation</keyword>
<feature type="binding site" evidence="10">
    <location>
        <position position="404"/>
    </location>
    <ligand>
        <name>substrate</name>
    </ligand>
</feature>
<keyword evidence="6" id="KW-0119">Carbohydrate metabolism</keyword>
<dbReference type="NCBIfam" id="TIGR03356">
    <property type="entry name" value="BGL"/>
    <property type="match status" value="1"/>
</dbReference>
<evidence type="ECO:0000256" key="5">
    <source>
        <dbReference type="ARBA" id="ARBA00023001"/>
    </source>
</evidence>
<gene>
    <name evidence="12" type="primary">bglA</name>
    <name evidence="12" type="ORF">HHT355_1925</name>
</gene>
<dbReference type="PRINTS" id="PR00131">
    <property type="entry name" value="GLHYDRLASE1"/>
</dbReference>
<evidence type="ECO:0000256" key="7">
    <source>
        <dbReference type="ARBA" id="ARBA00023295"/>
    </source>
</evidence>
<dbReference type="GO" id="GO:0030245">
    <property type="term" value="P:cellulose catabolic process"/>
    <property type="evidence" value="ECO:0007669"/>
    <property type="project" value="UniProtKB-KW"/>
</dbReference>
<dbReference type="GO" id="GO:0008422">
    <property type="term" value="F:beta-glucosidase activity"/>
    <property type="evidence" value="ECO:0007669"/>
    <property type="project" value="UniProtKB-EC"/>
</dbReference>
<evidence type="ECO:0000256" key="8">
    <source>
        <dbReference type="ARBA" id="ARBA00023326"/>
    </source>
</evidence>
<dbReference type="InterPro" id="IPR001360">
    <property type="entry name" value="Glyco_hydro_1"/>
</dbReference>
<evidence type="ECO:0000256" key="3">
    <source>
        <dbReference type="ARBA" id="ARBA00012744"/>
    </source>
</evidence>
<dbReference type="InterPro" id="IPR017853">
    <property type="entry name" value="GH"/>
</dbReference>
<evidence type="ECO:0000256" key="11">
    <source>
        <dbReference type="RuleBase" id="RU361175"/>
    </source>
</evidence>
<protein>
    <recommendedName>
        <fullName evidence="3 11">Beta-glucosidase</fullName>
        <ecNumber evidence="3 11">3.2.1.21</ecNumber>
    </recommendedName>
</protein>
<evidence type="ECO:0000256" key="2">
    <source>
        <dbReference type="ARBA" id="ARBA00010838"/>
    </source>
</evidence>
<comment type="similarity">
    <text evidence="2 11">Belongs to the glycosyl hydrolase 1 family.</text>
</comment>
<feature type="binding site" evidence="10">
    <location>
        <position position="162"/>
    </location>
    <ligand>
        <name>substrate</name>
    </ligand>
</feature>
<evidence type="ECO:0000256" key="1">
    <source>
        <dbReference type="ARBA" id="ARBA00000448"/>
    </source>
</evidence>